<gene>
    <name evidence="1" type="ORF">G2W53_035028</name>
</gene>
<keyword evidence="2" id="KW-1185">Reference proteome</keyword>
<evidence type="ECO:0000313" key="1">
    <source>
        <dbReference type="EMBL" id="KAF7808285.1"/>
    </source>
</evidence>
<evidence type="ECO:0000313" key="2">
    <source>
        <dbReference type="Proteomes" id="UP000634136"/>
    </source>
</evidence>
<organism evidence="1 2">
    <name type="scientific">Senna tora</name>
    <dbReference type="NCBI Taxonomy" id="362788"/>
    <lineage>
        <taxon>Eukaryota</taxon>
        <taxon>Viridiplantae</taxon>
        <taxon>Streptophyta</taxon>
        <taxon>Embryophyta</taxon>
        <taxon>Tracheophyta</taxon>
        <taxon>Spermatophyta</taxon>
        <taxon>Magnoliopsida</taxon>
        <taxon>eudicotyledons</taxon>
        <taxon>Gunneridae</taxon>
        <taxon>Pentapetalae</taxon>
        <taxon>rosids</taxon>
        <taxon>fabids</taxon>
        <taxon>Fabales</taxon>
        <taxon>Fabaceae</taxon>
        <taxon>Caesalpinioideae</taxon>
        <taxon>Cassia clade</taxon>
        <taxon>Senna</taxon>
    </lineage>
</organism>
<sequence length="49" mass="5409">MEHKGRRGEQSAILTLPPPPSSSIVATFFDSWPHYVRSIETSPSASKQP</sequence>
<protein>
    <submittedName>
        <fullName evidence="1">Uncharacterized protein</fullName>
    </submittedName>
</protein>
<dbReference type="EMBL" id="JAAIUW010000011">
    <property type="protein sequence ID" value="KAF7808285.1"/>
    <property type="molecule type" value="Genomic_DNA"/>
</dbReference>
<dbReference type="AlphaFoldDB" id="A0A834SPI8"/>
<comment type="caution">
    <text evidence="1">The sequence shown here is derived from an EMBL/GenBank/DDBJ whole genome shotgun (WGS) entry which is preliminary data.</text>
</comment>
<accession>A0A834SPI8</accession>
<reference evidence="1" key="1">
    <citation type="submission" date="2020-09" db="EMBL/GenBank/DDBJ databases">
        <title>Genome-Enabled Discovery of Anthraquinone Biosynthesis in Senna tora.</title>
        <authorList>
            <person name="Kang S.-H."/>
            <person name="Pandey R.P."/>
            <person name="Lee C.-M."/>
            <person name="Sim J.-S."/>
            <person name="Jeong J.-T."/>
            <person name="Choi B.-S."/>
            <person name="Jung M."/>
            <person name="Ginzburg D."/>
            <person name="Zhao K."/>
            <person name="Won S.Y."/>
            <person name="Oh T.-J."/>
            <person name="Yu Y."/>
            <person name="Kim N.-H."/>
            <person name="Lee O.R."/>
            <person name="Lee T.-H."/>
            <person name="Bashyal P."/>
            <person name="Kim T.-S."/>
            <person name="Lee W.-H."/>
            <person name="Kawkins C."/>
            <person name="Kim C.-K."/>
            <person name="Kim J.S."/>
            <person name="Ahn B.O."/>
            <person name="Rhee S.Y."/>
            <person name="Sohng J.K."/>
        </authorList>
    </citation>
    <scope>NUCLEOTIDE SEQUENCE</scope>
    <source>
        <tissue evidence="1">Leaf</tissue>
    </source>
</reference>
<proteinExistence type="predicted"/>
<name>A0A834SPI8_9FABA</name>
<dbReference type="Proteomes" id="UP000634136">
    <property type="component" value="Unassembled WGS sequence"/>
</dbReference>